<sequence>MMISSTDNESDAVTMANAFRYASDDDTRNVMNVMTNQTPSALEALKFFAVTKSWFVRAWPILTAKPPDYIDDDFGDNLREYIGKIQNSELVVEADQIGVDDEKKLQEERVVPSSGLTNEAMHHRKVPQHVEPIKMLPGLVHTKDYFFLGPSAWMLVKEKFGYDGYEICRSCKSVATGVGQGTIAVALLPGEETIPSTFVADDNDENVKSMQSAILPVSGRFQYEKIISAKIESDICMNSTRRDMVEKRNELPVEEDETEPPILLLPPSMVDDDSISDSCDKHKMEIETHENGGYSASTQTQVSTRKRFASGLSNMGNTCFMNSTLQCLAHTEPLRRYFLSGEYEKDLNRDNPLGTGGELATQFASLMAEIWTETSKRRNVIEGETQNYKYSNPYSQAIFPRNFKNSLGKHAEQFMGYDQHDSQELATYLLDALHEDTNRVTIKPYVEKPEQGENESDAHAADNAWRMHLRREDSRVLENFVGQVKSRLECCEKGCTRVSTTFDPFMYLSVPIPGESERSMTVTFVPIDPQKRMQKLTLTIEKTATIACLLKAMNEELVRVKVCSELIPLEDLCAVEIYDKEIFKWHKIEDEVHGIKDFDKTYVYQLTSLEEVKRISNETSVDEDVGGIDWSKTLKHRVNLDLSTFNELNKGDRWKDQLSNYAKQRFQIYKILNVSRSSIEEMIEYYEKLVEFLDECYLELEKHNDSELKHTGNHDENTKGEAIEMQSTSTGSEKSGNGTRGMIDCPSTRFPNVRTRHDIGVLEFCADKLRELIYDRMCREKKKNSEGVVIQVGIRKPSGSSTTHTTNRHGLLSTCLVLRLPCNLSVYGLRKELAHRLSRSLYEQKKPLHEAKLGERHVNLSSSNTGESNLESPELNILRRARLSCDNSDRGSHYENSKSLGMLNKATDSEAVENEDQSLLAISSDEMEQAVVATKVKNRGHVYLDLQQEDGWEVFDAKEFEVVVVPDHDNGTPSKEPEPDVKVRDCIENYCKKEQLEESEMWYCNECKKHVRAWKQFYIYRAPPILIIHLKRFFFSASTHRRDKITRKVDFPLEGLDLTDLVASYDEDDKPIYDCYAVSNHFGGLGGGHYTAYTLSDDGIWCNYDDSRVTTDINPEEVVSEAAYVLYYRRRDVSVGEDHDIIIDTKTSPTNCEHTDCPGEVSDVSINNNTHAMDLTLYDSDSNGSSKTALSPTDSIENSDENIVHQSDDYMNVETTFQ</sequence>
<dbReference type="InterPro" id="IPR001394">
    <property type="entry name" value="Peptidase_C19_UCH"/>
</dbReference>
<name>A0A448Z6Q4_9STRA</name>
<dbReference type="GO" id="GO:0004843">
    <property type="term" value="F:cysteine-type deubiquitinase activity"/>
    <property type="evidence" value="ECO:0007669"/>
    <property type="project" value="UniProtKB-EC"/>
</dbReference>
<evidence type="ECO:0000256" key="7">
    <source>
        <dbReference type="ARBA" id="ARBA00022807"/>
    </source>
</evidence>
<organism evidence="10 11">
    <name type="scientific">Pseudo-nitzschia multistriata</name>
    <dbReference type="NCBI Taxonomy" id="183589"/>
    <lineage>
        <taxon>Eukaryota</taxon>
        <taxon>Sar</taxon>
        <taxon>Stramenopiles</taxon>
        <taxon>Ochrophyta</taxon>
        <taxon>Bacillariophyta</taxon>
        <taxon>Bacillariophyceae</taxon>
        <taxon>Bacillariophycidae</taxon>
        <taxon>Bacillariales</taxon>
        <taxon>Bacillariaceae</taxon>
        <taxon>Pseudo-nitzschia</taxon>
    </lineage>
</organism>
<dbReference type="GO" id="GO:0006508">
    <property type="term" value="P:proteolysis"/>
    <property type="evidence" value="ECO:0007669"/>
    <property type="project" value="UniProtKB-KW"/>
</dbReference>
<keyword evidence="7" id="KW-0788">Thiol protease</keyword>
<dbReference type="Gene3D" id="3.90.70.10">
    <property type="entry name" value="Cysteine proteinases"/>
    <property type="match status" value="2"/>
</dbReference>
<feature type="compositionally biased region" description="Polar residues" evidence="8">
    <location>
        <begin position="1179"/>
        <end position="1196"/>
    </location>
</feature>
<dbReference type="InterPro" id="IPR028889">
    <property type="entry name" value="USP"/>
</dbReference>
<dbReference type="Pfam" id="PF00443">
    <property type="entry name" value="UCH"/>
    <property type="match status" value="1"/>
</dbReference>
<evidence type="ECO:0000256" key="1">
    <source>
        <dbReference type="ARBA" id="ARBA00000707"/>
    </source>
</evidence>
<keyword evidence="5" id="KW-0833">Ubl conjugation pathway</keyword>
<evidence type="ECO:0000256" key="6">
    <source>
        <dbReference type="ARBA" id="ARBA00022801"/>
    </source>
</evidence>
<dbReference type="PANTHER" id="PTHR21646">
    <property type="entry name" value="UBIQUITIN CARBOXYL-TERMINAL HYDROLASE"/>
    <property type="match status" value="1"/>
</dbReference>
<feature type="region of interest" description="Disordered" evidence="8">
    <location>
        <begin position="707"/>
        <end position="746"/>
    </location>
</feature>
<dbReference type="AlphaFoldDB" id="A0A448Z6Q4"/>
<keyword evidence="11" id="KW-1185">Reference proteome</keyword>
<dbReference type="CDD" id="cd02674">
    <property type="entry name" value="Peptidase_C19R"/>
    <property type="match status" value="1"/>
</dbReference>
<dbReference type="Proteomes" id="UP000291116">
    <property type="component" value="Unassembled WGS sequence"/>
</dbReference>
<feature type="compositionally biased region" description="Polar residues" evidence="8">
    <location>
        <begin position="725"/>
        <end position="737"/>
    </location>
</feature>
<comment type="catalytic activity">
    <reaction evidence="1">
        <text>Thiol-dependent hydrolysis of ester, thioester, amide, peptide and isopeptide bonds formed by the C-terminal Gly of ubiquitin (a 76-residue protein attached to proteins as an intracellular targeting signal).</text>
        <dbReference type="EC" id="3.4.19.12"/>
    </reaction>
</comment>
<feature type="compositionally biased region" description="Basic and acidic residues" evidence="8">
    <location>
        <begin position="707"/>
        <end position="722"/>
    </location>
</feature>
<keyword evidence="4" id="KW-0645">Protease</keyword>
<accession>A0A448Z6Q4</accession>
<dbReference type="Gene3D" id="3.30.2230.10">
    <property type="entry name" value="DUSP-like"/>
    <property type="match status" value="1"/>
</dbReference>
<evidence type="ECO:0000313" key="10">
    <source>
        <dbReference type="EMBL" id="VEU37710.1"/>
    </source>
</evidence>
<dbReference type="InterPro" id="IPR035927">
    <property type="entry name" value="DUSP-like_sf"/>
</dbReference>
<gene>
    <name evidence="10" type="ORF">PSNMU_V1.4_AUG-EV-PASAV3_0045370</name>
</gene>
<keyword evidence="6" id="KW-0378">Hydrolase</keyword>
<evidence type="ECO:0000313" key="11">
    <source>
        <dbReference type="Proteomes" id="UP000291116"/>
    </source>
</evidence>
<dbReference type="PROSITE" id="PS50235">
    <property type="entry name" value="USP_3"/>
    <property type="match status" value="1"/>
</dbReference>
<dbReference type="PANTHER" id="PTHR21646:SF24">
    <property type="entry name" value="UBIQUITIN CARBOXYL-TERMINAL HYDROLASE"/>
    <property type="match status" value="1"/>
</dbReference>
<dbReference type="OrthoDB" id="292964at2759"/>
<feature type="region of interest" description="Disordered" evidence="8">
    <location>
        <begin position="1179"/>
        <end position="1218"/>
    </location>
</feature>
<dbReference type="EC" id="3.4.19.12" evidence="3"/>
<comment type="similarity">
    <text evidence="2">Belongs to the peptidase C19 family.</text>
</comment>
<dbReference type="InterPro" id="IPR050185">
    <property type="entry name" value="Ub_carboxyl-term_hydrolase"/>
</dbReference>
<reference evidence="10 11" key="1">
    <citation type="submission" date="2019-01" db="EMBL/GenBank/DDBJ databases">
        <authorList>
            <person name="Ferrante I. M."/>
        </authorList>
    </citation>
    <scope>NUCLEOTIDE SEQUENCE [LARGE SCALE GENOMIC DNA]</scope>
    <source>
        <strain evidence="10 11">B856</strain>
    </source>
</reference>
<dbReference type="InterPro" id="IPR038765">
    <property type="entry name" value="Papain-like_cys_pep_sf"/>
</dbReference>
<protein>
    <recommendedName>
        <fullName evidence="3">ubiquitinyl hydrolase 1</fullName>
        <ecNumber evidence="3">3.4.19.12</ecNumber>
    </recommendedName>
</protein>
<evidence type="ECO:0000259" key="9">
    <source>
        <dbReference type="PROSITE" id="PS50235"/>
    </source>
</evidence>
<evidence type="ECO:0000256" key="3">
    <source>
        <dbReference type="ARBA" id="ARBA00012759"/>
    </source>
</evidence>
<evidence type="ECO:0000256" key="2">
    <source>
        <dbReference type="ARBA" id="ARBA00009085"/>
    </source>
</evidence>
<dbReference type="GO" id="GO:0016579">
    <property type="term" value="P:protein deubiquitination"/>
    <property type="evidence" value="ECO:0007669"/>
    <property type="project" value="InterPro"/>
</dbReference>
<evidence type="ECO:0000256" key="8">
    <source>
        <dbReference type="SAM" id="MobiDB-lite"/>
    </source>
</evidence>
<dbReference type="EMBL" id="CAACVS010000137">
    <property type="protein sequence ID" value="VEU37710.1"/>
    <property type="molecule type" value="Genomic_DNA"/>
</dbReference>
<dbReference type="SUPFAM" id="SSF143791">
    <property type="entry name" value="DUSP-like"/>
    <property type="match status" value="1"/>
</dbReference>
<proteinExistence type="inferred from homology"/>
<dbReference type="PROSITE" id="PS00972">
    <property type="entry name" value="USP_1"/>
    <property type="match status" value="1"/>
</dbReference>
<evidence type="ECO:0000256" key="4">
    <source>
        <dbReference type="ARBA" id="ARBA00022670"/>
    </source>
</evidence>
<dbReference type="InterPro" id="IPR018200">
    <property type="entry name" value="USP_CS"/>
</dbReference>
<evidence type="ECO:0000256" key="5">
    <source>
        <dbReference type="ARBA" id="ARBA00022786"/>
    </source>
</evidence>
<feature type="domain" description="USP" evidence="9">
    <location>
        <begin position="310"/>
        <end position="1131"/>
    </location>
</feature>
<dbReference type="SUPFAM" id="SSF54001">
    <property type="entry name" value="Cysteine proteinases"/>
    <property type="match status" value="1"/>
</dbReference>